<organism evidence="1 2">
    <name type="scientific">Jiangella alba</name>
    <dbReference type="NCBI Taxonomy" id="561176"/>
    <lineage>
        <taxon>Bacteria</taxon>
        <taxon>Bacillati</taxon>
        <taxon>Actinomycetota</taxon>
        <taxon>Actinomycetes</taxon>
        <taxon>Jiangellales</taxon>
        <taxon>Jiangellaceae</taxon>
        <taxon>Jiangella</taxon>
    </lineage>
</organism>
<dbReference type="Proteomes" id="UP000181980">
    <property type="component" value="Unassembled WGS sequence"/>
</dbReference>
<dbReference type="AlphaFoldDB" id="A0A1H5KBG0"/>
<dbReference type="STRING" id="561176.SAMN04488561_1955"/>
<dbReference type="RefSeq" id="WP_141711893.1">
    <property type="nucleotide sequence ID" value="NZ_FNUC01000003.1"/>
</dbReference>
<evidence type="ECO:0000313" key="2">
    <source>
        <dbReference type="Proteomes" id="UP000181980"/>
    </source>
</evidence>
<keyword evidence="2" id="KW-1185">Reference proteome</keyword>
<evidence type="ECO:0000313" key="1">
    <source>
        <dbReference type="EMBL" id="SEE61348.1"/>
    </source>
</evidence>
<sequence length="67" mass="7652">MPTRPLTTQLRRVDDALRTLVDERDHSDDPADILRAAESIDHWLDERLALMKTRDGESGFATTDHAH</sequence>
<accession>A0A1H5KBG0</accession>
<reference evidence="2" key="1">
    <citation type="submission" date="2016-10" db="EMBL/GenBank/DDBJ databases">
        <authorList>
            <person name="Varghese N."/>
            <person name="Submissions S."/>
        </authorList>
    </citation>
    <scope>NUCLEOTIDE SEQUENCE [LARGE SCALE GENOMIC DNA]</scope>
    <source>
        <strain evidence="2">DSM 45237</strain>
    </source>
</reference>
<dbReference type="EMBL" id="FNUC01000003">
    <property type="protein sequence ID" value="SEE61348.1"/>
    <property type="molecule type" value="Genomic_DNA"/>
</dbReference>
<name>A0A1H5KBG0_9ACTN</name>
<gene>
    <name evidence="1" type="ORF">SAMN04488561_1955</name>
</gene>
<protein>
    <submittedName>
        <fullName evidence="1">Uncharacterized protein</fullName>
    </submittedName>
</protein>
<proteinExistence type="predicted"/>
<dbReference type="OrthoDB" id="5193435at2"/>